<comment type="catalytic activity">
    <reaction evidence="1">
        <text>ATP + protein L-histidine = ADP + protein N-phospho-L-histidine.</text>
        <dbReference type="EC" id="2.7.13.3"/>
    </reaction>
</comment>
<dbReference type="PROSITE" id="PS50109">
    <property type="entry name" value="HIS_KIN"/>
    <property type="match status" value="1"/>
</dbReference>
<dbReference type="Gene3D" id="3.30.565.10">
    <property type="entry name" value="Histidine kinase-like ATPase, C-terminal domain"/>
    <property type="match status" value="1"/>
</dbReference>
<evidence type="ECO:0000256" key="2">
    <source>
        <dbReference type="ARBA" id="ARBA00004370"/>
    </source>
</evidence>
<keyword evidence="8" id="KW-0175">Coiled coil</keyword>
<keyword evidence="7" id="KW-0902">Two-component regulatory system</keyword>
<comment type="caution">
    <text evidence="12">The sequence shown here is derived from an EMBL/GenBank/DDBJ whole genome shotgun (WGS) entry which is preliminary data.</text>
</comment>
<name>A0ABV1QK09_9HYPH</name>
<dbReference type="RefSeq" id="WP_350393374.1">
    <property type="nucleotide sequence ID" value="NZ_JBELQE010000048.1"/>
</dbReference>
<keyword evidence="6 12" id="KW-0418">Kinase</keyword>
<dbReference type="InterPro" id="IPR050482">
    <property type="entry name" value="Sensor_HK_TwoCompSys"/>
</dbReference>
<protein>
    <recommendedName>
        <fullName evidence="3">histidine kinase</fullName>
        <ecNumber evidence="3">2.7.13.3</ecNumber>
    </recommendedName>
</protein>
<keyword evidence="9" id="KW-0472">Membrane</keyword>
<evidence type="ECO:0000256" key="4">
    <source>
        <dbReference type="ARBA" id="ARBA00022553"/>
    </source>
</evidence>
<dbReference type="InterPro" id="IPR011712">
    <property type="entry name" value="Sig_transdc_His_kin_sub3_dim/P"/>
</dbReference>
<dbReference type="InterPro" id="IPR036890">
    <property type="entry name" value="HATPase_C_sf"/>
</dbReference>
<dbReference type="SUPFAM" id="SSF55874">
    <property type="entry name" value="ATPase domain of HSP90 chaperone/DNA topoisomerase II/histidine kinase"/>
    <property type="match status" value="1"/>
</dbReference>
<dbReference type="Pfam" id="PF07730">
    <property type="entry name" value="HisKA_3"/>
    <property type="match status" value="1"/>
</dbReference>
<keyword evidence="5" id="KW-0808">Transferase</keyword>
<evidence type="ECO:0000256" key="5">
    <source>
        <dbReference type="ARBA" id="ARBA00022679"/>
    </source>
</evidence>
<gene>
    <name evidence="12" type="ORF">ABS772_07380</name>
</gene>
<dbReference type="CDD" id="cd16917">
    <property type="entry name" value="HATPase_UhpB-NarQ-NarX-like"/>
    <property type="match status" value="1"/>
</dbReference>
<comment type="subcellular location">
    <subcellularLocation>
        <location evidence="2">Membrane</location>
    </subcellularLocation>
</comment>
<feature type="coiled-coil region" evidence="8">
    <location>
        <begin position="236"/>
        <end position="263"/>
    </location>
</feature>
<dbReference type="InterPro" id="IPR003660">
    <property type="entry name" value="HAMP_dom"/>
</dbReference>
<dbReference type="Gene3D" id="1.20.5.1930">
    <property type="match status" value="1"/>
</dbReference>
<feature type="domain" description="Histidine kinase" evidence="10">
    <location>
        <begin position="271"/>
        <end position="470"/>
    </location>
</feature>
<evidence type="ECO:0000256" key="7">
    <source>
        <dbReference type="ARBA" id="ARBA00023012"/>
    </source>
</evidence>
<feature type="transmembrane region" description="Helical" evidence="9">
    <location>
        <begin position="20"/>
        <end position="43"/>
    </location>
</feature>
<evidence type="ECO:0000259" key="10">
    <source>
        <dbReference type="PROSITE" id="PS50109"/>
    </source>
</evidence>
<keyword evidence="13" id="KW-1185">Reference proteome</keyword>
<proteinExistence type="predicted"/>
<keyword evidence="9" id="KW-0812">Transmembrane</keyword>
<feature type="transmembrane region" description="Helical" evidence="9">
    <location>
        <begin position="176"/>
        <end position="195"/>
    </location>
</feature>
<feature type="domain" description="HAMP" evidence="11">
    <location>
        <begin position="196"/>
        <end position="248"/>
    </location>
</feature>
<evidence type="ECO:0000256" key="1">
    <source>
        <dbReference type="ARBA" id="ARBA00000085"/>
    </source>
</evidence>
<evidence type="ECO:0000259" key="11">
    <source>
        <dbReference type="PROSITE" id="PS50885"/>
    </source>
</evidence>
<dbReference type="Pfam" id="PF02518">
    <property type="entry name" value="HATPase_c"/>
    <property type="match status" value="1"/>
</dbReference>
<dbReference type="InterPro" id="IPR003594">
    <property type="entry name" value="HATPase_dom"/>
</dbReference>
<sequence>MPALSAEQTLGRLDRRDLDLKWALVGRIALISLLCAVGAAAFVMHDVAAKTKRWNTETAEAVQKQLRAQLLRIDRATDLSVRFPDWEIVTRYTLHPGQCVRFADANTDERRSSCLGADVHGPATPEWFANIYRLVFFSGSNVSVPLEHKGALRGTVEADINPDAVVGSAWSALKQVSGALAVLTAILCILVYGAISHALRPANEILTGVNRLSGGDLSYRLPSFRLRELHLISTVLNELSQSLQVAMLERSELARKLIDAQERERRALSLELHDDVAQRLTALSLLARSVQEDAKSASPAVAAECAELAAMASVAMRALRSTLACLRPPEIDDLGLRVALRELVAERAQRAGNQVNFALQIDDRLDELPSEAAVHVYRIVQEGLTNAIRHSNARNIEIILKASPRGAVADVQMTIADDGRGAPADVPQRSPAGIGLLGMRERVFALNGQIAIGTAPSQGFRLQVSFPTALIARETT</sequence>
<dbReference type="PANTHER" id="PTHR24421">
    <property type="entry name" value="NITRATE/NITRITE SENSOR PROTEIN NARX-RELATED"/>
    <property type="match status" value="1"/>
</dbReference>
<dbReference type="Proteomes" id="UP001480955">
    <property type="component" value="Unassembled WGS sequence"/>
</dbReference>
<evidence type="ECO:0000313" key="12">
    <source>
        <dbReference type="EMBL" id="MER2249733.1"/>
    </source>
</evidence>
<evidence type="ECO:0000256" key="9">
    <source>
        <dbReference type="SAM" id="Phobius"/>
    </source>
</evidence>
<keyword evidence="9" id="KW-1133">Transmembrane helix</keyword>
<evidence type="ECO:0000256" key="3">
    <source>
        <dbReference type="ARBA" id="ARBA00012438"/>
    </source>
</evidence>
<evidence type="ECO:0000313" key="13">
    <source>
        <dbReference type="Proteomes" id="UP001480955"/>
    </source>
</evidence>
<dbReference type="Pfam" id="PF00672">
    <property type="entry name" value="HAMP"/>
    <property type="match status" value="1"/>
</dbReference>
<dbReference type="SMART" id="SM00387">
    <property type="entry name" value="HATPase_c"/>
    <property type="match status" value="1"/>
</dbReference>
<evidence type="ECO:0000256" key="8">
    <source>
        <dbReference type="SAM" id="Coils"/>
    </source>
</evidence>
<accession>A0ABV1QK09</accession>
<evidence type="ECO:0000256" key="6">
    <source>
        <dbReference type="ARBA" id="ARBA00022777"/>
    </source>
</evidence>
<dbReference type="EC" id="2.7.13.3" evidence="3"/>
<dbReference type="GO" id="GO:0016301">
    <property type="term" value="F:kinase activity"/>
    <property type="evidence" value="ECO:0007669"/>
    <property type="project" value="UniProtKB-KW"/>
</dbReference>
<dbReference type="PROSITE" id="PS50885">
    <property type="entry name" value="HAMP"/>
    <property type="match status" value="1"/>
</dbReference>
<dbReference type="PANTHER" id="PTHR24421:SF58">
    <property type="entry name" value="SIGNAL TRANSDUCTION HISTIDINE-PROTEIN KINASE_PHOSPHATASE UHPB"/>
    <property type="match status" value="1"/>
</dbReference>
<dbReference type="InterPro" id="IPR005467">
    <property type="entry name" value="His_kinase_dom"/>
</dbReference>
<reference evidence="12 13" key="1">
    <citation type="submission" date="2024-06" db="EMBL/GenBank/DDBJ databases">
        <authorList>
            <person name="Campbell A.G."/>
        </authorList>
    </citation>
    <scope>NUCLEOTIDE SEQUENCE [LARGE SCALE GENOMIC DNA]</scope>
    <source>
        <strain evidence="12 13">EM12</strain>
    </source>
</reference>
<dbReference type="EMBL" id="JBELQE010000048">
    <property type="protein sequence ID" value="MER2249733.1"/>
    <property type="molecule type" value="Genomic_DNA"/>
</dbReference>
<organism evidence="12 13">
    <name type="scientific">Methylorubrum podarium</name>
    <dbReference type="NCBI Taxonomy" id="200476"/>
    <lineage>
        <taxon>Bacteria</taxon>
        <taxon>Pseudomonadati</taxon>
        <taxon>Pseudomonadota</taxon>
        <taxon>Alphaproteobacteria</taxon>
        <taxon>Hyphomicrobiales</taxon>
        <taxon>Methylobacteriaceae</taxon>
        <taxon>Methylorubrum</taxon>
    </lineage>
</organism>
<keyword evidence="4" id="KW-0597">Phosphoprotein</keyword>